<dbReference type="Proteomes" id="UP000521017">
    <property type="component" value="Unassembled WGS sequence"/>
</dbReference>
<evidence type="ECO:0000313" key="1">
    <source>
        <dbReference type="EMBL" id="MBB6498034.1"/>
    </source>
</evidence>
<dbReference type="AlphaFoldDB" id="A0A7X0MGF5"/>
<protein>
    <submittedName>
        <fullName evidence="1">Uncharacterized protein</fullName>
    </submittedName>
</protein>
<organism evidence="1 2">
    <name type="scientific">Pedobacter cryoconitis</name>
    <dbReference type="NCBI Taxonomy" id="188932"/>
    <lineage>
        <taxon>Bacteria</taxon>
        <taxon>Pseudomonadati</taxon>
        <taxon>Bacteroidota</taxon>
        <taxon>Sphingobacteriia</taxon>
        <taxon>Sphingobacteriales</taxon>
        <taxon>Sphingobacteriaceae</taxon>
        <taxon>Pedobacter</taxon>
    </lineage>
</organism>
<comment type="caution">
    <text evidence="1">The sequence shown here is derived from an EMBL/GenBank/DDBJ whole genome shotgun (WGS) entry which is preliminary data.</text>
</comment>
<name>A0A7X0MGF5_9SPHI</name>
<accession>A0A7X0MGF5</accession>
<sequence length="117" mass="13358">MNKTYLVSLFFVLLLPHLIFVKLNTDEEIKNMKCDFHHKITCCRVVTPLYTGKVAPFRVLKGMLSTSVRCSKFRNVKFVLTNLNQLVISLNNLKTAGPRPQAMSALMYRSVSDYNDG</sequence>
<dbReference type="EMBL" id="JACHCC010000001">
    <property type="protein sequence ID" value="MBB6498034.1"/>
    <property type="molecule type" value="Genomic_DNA"/>
</dbReference>
<proteinExistence type="predicted"/>
<reference evidence="1 2" key="1">
    <citation type="submission" date="2020-08" db="EMBL/GenBank/DDBJ databases">
        <title>Genomic Encyclopedia of Type Strains, Phase IV (KMG-V): Genome sequencing to study the core and pangenomes of soil and plant-associated prokaryotes.</title>
        <authorList>
            <person name="Whitman W."/>
        </authorList>
    </citation>
    <scope>NUCLEOTIDE SEQUENCE [LARGE SCALE GENOMIC DNA]</scope>
    <source>
        <strain evidence="1 2">M2T3</strain>
    </source>
</reference>
<dbReference type="RefSeq" id="WP_184621792.1">
    <property type="nucleotide sequence ID" value="NZ_JACHCC010000001.1"/>
</dbReference>
<evidence type="ECO:0000313" key="2">
    <source>
        <dbReference type="Proteomes" id="UP000521017"/>
    </source>
</evidence>
<gene>
    <name evidence="1" type="ORF">HDF25_000158</name>
</gene>